<evidence type="ECO:0000313" key="4">
    <source>
        <dbReference type="EMBL" id="VIO95458.1"/>
    </source>
</evidence>
<dbReference type="InterPro" id="IPR004827">
    <property type="entry name" value="bZIP"/>
</dbReference>
<dbReference type="AlphaFoldDB" id="A0A0I9R2P6"/>
<sequence length="554" mass="63413">MNEAIDRVTRMSEAIDRVTRTSETLDRVTRIAEAIDRVTRIGKTLDRVTRMSEAIDRVTRTSEVIDRVTRMNEAIDRVTRMSETLDRAIRMSETLDRITKMSQALGCVARMYQILYYSARISQIPDRYCYKSNSLMRNKMDKLKSSNLSKVLLIGDVNDNLLESLLGNKNSTLKRKSELLLDTKYYVARLKLVSLKTVEKINEWKTSTLNVNVGAIVYNYDGEFRSMEQLKQQMSTWRAEIQVTVCKRLERSADWSENLYRFCADEQIELVELDPDAETIEELSEYRELYGVPRIRQILEAGSWSDKTMKLNPLESNEQRDFKKIDHPINNSAKKSSKNSFGDEEFGSDGCDMTNEEKEMILKLFGRPKVLFDSVIKDADIPDRAVIDYFKLEAEKSKRQNKVAASKKRKKKKSKVTTTNEFGEFVDAKNSMSSNVLMQNSSNTKNEQIDVDIHMRREQEPSAGNCKKSLENPKKDSCKLNSVSQSMIDELFEKSVDEQGANLVNKIHAARSALLKMPFGPERQNLAADTMAAVIKSIGDSDFFNSSSDDEPHT</sequence>
<evidence type="ECO:0000313" key="3">
    <source>
        <dbReference type="EMBL" id="CTP80771.1"/>
    </source>
</evidence>
<feature type="compositionally biased region" description="Basic residues" evidence="1">
    <location>
        <begin position="399"/>
        <end position="415"/>
    </location>
</feature>
<gene>
    <name evidence="3 5" type="ORF">Bm8425</name>
    <name evidence="4" type="ORF">BM_BM8425</name>
    <name evidence="3" type="ORF">BM_Bm8425</name>
</gene>
<dbReference type="RefSeq" id="XP_042935711.1">
    <property type="nucleotide sequence ID" value="XM_043079777.1"/>
</dbReference>
<proteinExistence type="predicted"/>
<dbReference type="PROSITE" id="PS00036">
    <property type="entry name" value="BZIP_BASIC"/>
    <property type="match status" value="1"/>
</dbReference>
<protein>
    <submittedName>
        <fullName evidence="3">Bm8425</fullName>
    </submittedName>
</protein>
<dbReference type="OrthoDB" id="5840611at2759"/>
<dbReference type="WormBase" id="Bm8425">
    <property type="protein sequence ID" value="BM48115"/>
    <property type="gene ID" value="WBGene00228686"/>
</dbReference>
<dbReference type="Gene3D" id="3.40.50.11960">
    <property type="match status" value="1"/>
</dbReference>
<reference evidence="3" key="2">
    <citation type="submission" date="2012-12" db="EMBL/GenBank/DDBJ databases">
        <authorList>
            <person name="Gao Y.W."/>
            <person name="Fan S.T."/>
            <person name="Sun H.T."/>
            <person name="Wang Z."/>
            <person name="Gao X.L."/>
            <person name="Li Y.G."/>
            <person name="Wang T.C."/>
            <person name="Zhang K."/>
            <person name="Xu W.W."/>
            <person name="Yu Z.J."/>
            <person name="Xia X.Z."/>
        </authorList>
    </citation>
    <scope>NUCLEOTIDE SEQUENCE</scope>
    <source>
        <strain evidence="3">FR3</strain>
    </source>
</reference>
<feature type="region of interest" description="Disordered" evidence="1">
    <location>
        <begin position="398"/>
        <end position="417"/>
    </location>
</feature>
<dbReference type="PANTHER" id="PTHR14659:SF1">
    <property type="entry name" value="ALPHA- AND GAMMA-ADAPTIN-BINDING PROTEIN P34"/>
    <property type="match status" value="1"/>
</dbReference>
<dbReference type="EMBL" id="CAAKNF010000194">
    <property type="protein sequence ID" value="VIO95458.1"/>
    <property type="molecule type" value="Genomic_DNA"/>
</dbReference>
<dbReference type="PANTHER" id="PTHR14659">
    <property type="entry name" value="ALPHA- AND GAMMA-ADAPTIN-BINDING PROTEIN P34"/>
    <property type="match status" value="1"/>
</dbReference>
<reference evidence="3" key="1">
    <citation type="journal article" date="2007" name="Science">
        <title>Draft genome of the filarial nematode parasite Brugia malayi.</title>
        <authorList>
            <person name="Ghedin E."/>
            <person name="Wang S."/>
            <person name="Spiro D."/>
            <person name="Caler E."/>
            <person name="Zhao Q."/>
            <person name="Crabtree J."/>
            <person name="Allen J.E."/>
            <person name="Delcher A.L."/>
            <person name="Guiliano D.B."/>
            <person name="Miranda-Saavedra D."/>
            <person name="Angiuoli S.V."/>
            <person name="Creasy T."/>
            <person name="Amedeo P."/>
            <person name="Haas B."/>
            <person name="El-Sayed N.M."/>
            <person name="Wortman J.R."/>
            <person name="Feldblyum T."/>
            <person name="Tallon L."/>
            <person name="Schatz M."/>
            <person name="Shumway M."/>
            <person name="Koo H."/>
            <person name="Salzberg S.L."/>
            <person name="Schobel S."/>
            <person name="Pertea M."/>
            <person name="Pop M."/>
            <person name="White O."/>
            <person name="Barton G.J."/>
            <person name="Carlow C.K."/>
            <person name="Crawford M.J."/>
            <person name="Daub J."/>
            <person name="Dimmic M.W."/>
            <person name="Estes C.F."/>
            <person name="Foster J.M."/>
            <person name="Ganatra M."/>
            <person name="Gregory W.F."/>
            <person name="Johnson N.M."/>
            <person name="Jin J."/>
            <person name="Komuniecki R."/>
            <person name="Korf I."/>
            <person name="Kumar S."/>
            <person name="Laney S."/>
            <person name="Li B.W."/>
            <person name="Li W."/>
            <person name="Lindblom T.H."/>
            <person name="Lustigman S."/>
            <person name="Ma D."/>
            <person name="Maina C.V."/>
            <person name="Martin D.M."/>
            <person name="McCarter J.P."/>
            <person name="McReynolds L."/>
            <person name="Mitreva M."/>
            <person name="Nutman T.B."/>
            <person name="Parkinson J."/>
            <person name="Peregrin-Alvarez J.M."/>
            <person name="Poole C."/>
            <person name="Ren Q."/>
            <person name="Saunders L."/>
            <person name="Sluder A.E."/>
            <person name="Smith K."/>
            <person name="Stanke M."/>
            <person name="Unnasch T.R."/>
            <person name="Ware J."/>
            <person name="Wei A.D."/>
            <person name="Weil G."/>
            <person name="Williams D.J."/>
            <person name="Zhang Y."/>
            <person name="Williams S.A."/>
            <person name="Fraser-Liggett C."/>
            <person name="Slatko B."/>
            <person name="Blaxter M.L."/>
            <person name="Scott A.L."/>
        </authorList>
    </citation>
    <scope>NUCLEOTIDE SEQUENCE</scope>
    <source>
        <strain evidence="3">FR3</strain>
    </source>
</reference>
<dbReference type="EMBL" id="LN856232">
    <property type="protein sequence ID" value="CTP80771.1"/>
    <property type="molecule type" value="Genomic_DNA"/>
</dbReference>
<organism evidence="3">
    <name type="scientific">Brugia malayi</name>
    <name type="common">Filarial nematode worm</name>
    <dbReference type="NCBI Taxonomy" id="6279"/>
    <lineage>
        <taxon>Eukaryota</taxon>
        <taxon>Metazoa</taxon>
        <taxon>Ecdysozoa</taxon>
        <taxon>Nematoda</taxon>
        <taxon>Chromadorea</taxon>
        <taxon>Rhabditida</taxon>
        <taxon>Spirurina</taxon>
        <taxon>Spiruromorpha</taxon>
        <taxon>Filarioidea</taxon>
        <taxon>Onchocercidae</taxon>
        <taxon>Brugia</taxon>
    </lineage>
</organism>
<evidence type="ECO:0000259" key="2">
    <source>
        <dbReference type="PROSITE" id="PS00036"/>
    </source>
</evidence>
<dbReference type="GeneID" id="6097099"/>
<evidence type="ECO:0000256" key="1">
    <source>
        <dbReference type="SAM" id="MobiDB-lite"/>
    </source>
</evidence>
<feature type="compositionally biased region" description="Low complexity" evidence="1">
    <location>
        <begin position="330"/>
        <end position="340"/>
    </location>
</feature>
<dbReference type="CTD" id="6097099"/>
<evidence type="ECO:0000313" key="5">
    <source>
        <dbReference type="WormBase" id="Bm8425"/>
    </source>
</evidence>
<name>A0A0I9R2P6_BRUMA</name>
<accession>A0A0I9R2P6</accession>
<dbReference type="KEGG" id="bmy:BM_BM8425"/>
<dbReference type="OMA" id="FGPERQN"/>
<reference evidence="4" key="3">
    <citation type="submission" date="2019-04" db="EMBL/GenBank/DDBJ databases">
        <authorList>
            <person name="Howe K."/>
            <person name="Paulini M."/>
            <person name="Williams G."/>
        </authorList>
    </citation>
    <scope>NUCLEOTIDE SEQUENCE [LARGE SCALE GENOMIC DNA]</scope>
    <source>
        <strain evidence="4">FR3</strain>
    </source>
</reference>
<accession>A0A4E9FIZ8</accession>
<feature type="domain" description="BZIP" evidence="2">
    <location>
        <begin position="396"/>
        <end position="411"/>
    </location>
</feature>
<dbReference type="InterPro" id="IPR019341">
    <property type="entry name" value="Alpha/Gamma-adaptin-bd_p34"/>
</dbReference>
<dbReference type="GO" id="GO:0003700">
    <property type="term" value="F:DNA-binding transcription factor activity"/>
    <property type="evidence" value="ECO:0007669"/>
    <property type="project" value="InterPro"/>
</dbReference>
<feature type="region of interest" description="Disordered" evidence="1">
    <location>
        <begin position="324"/>
        <end position="352"/>
    </location>
</feature>